<feature type="region of interest" description="Disordered" evidence="6">
    <location>
        <begin position="183"/>
        <end position="204"/>
    </location>
</feature>
<evidence type="ECO:0000313" key="7">
    <source>
        <dbReference type="EMBL" id="QDS74176.1"/>
    </source>
</evidence>
<dbReference type="InterPro" id="IPR051628">
    <property type="entry name" value="LUBAC_E3_Ligases"/>
</dbReference>
<reference evidence="7 8" key="1">
    <citation type="submission" date="2019-07" db="EMBL/GenBank/DDBJ databases">
        <title>Finished genome of Venturia effusa.</title>
        <authorList>
            <person name="Young C.A."/>
            <person name="Cox M.P."/>
            <person name="Ganley A.R.D."/>
            <person name="David W.J."/>
        </authorList>
    </citation>
    <scope>NUCLEOTIDE SEQUENCE [LARGE SCALE GENOMIC DNA]</scope>
    <source>
        <strain evidence="8">albino</strain>
    </source>
</reference>
<dbReference type="PANTHER" id="PTHR22770">
    <property type="entry name" value="UBIQUITIN CONJUGATING ENZYME 7 INTERACTING PROTEIN-RELATED"/>
    <property type="match status" value="1"/>
</dbReference>
<dbReference type="PANTHER" id="PTHR22770:SF47">
    <property type="entry name" value="E3 UBIQUITIN-PROTEIN LIGASE RNF216"/>
    <property type="match status" value="1"/>
</dbReference>
<dbReference type="OrthoDB" id="10009520at2759"/>
<protein>
    <recommendedName>
        <fullName evidence="9">RING-type domain-containing protein</fullName>
    </recommendedName>
</protein>
<keyword evidence="5" id="KW-0862">Zinc</keyword>
<sequence length="428" mass="49123">MFEEIERARKRAEQKQSRQKKEDEQRMKDAEAKAVAIYKGTLVECDICAEDRPPNRMAGCNNKEKHAYCFMCVKTHIETLIGDGKHVPVCMEGGCKGRYPRQVLEQLLDKALVTRMERLQQNADLKGVKGIEECPFCNFKAMCETPSKFDCRNPECLMSSCLKCKAETHPGLSCAAHAKKKKEKDGVKQAEKAAKEKVKRENPGVTDEDLKFAMSDKVKQDDRKRLAREDRALRGEGWHFGMPIEDDEEDPEDDMFDLADMMEMMGPFGDRRRPRMGRPFVRLEDEEWDDPWDEDFVIHERFEGGGMLGMRDPFADDGFAEHFGHGRIDFDVPPRRRHRRQEQQEQDLIGRLRGDPPRVDVVRQQEAMFHHAIRDPARLHRGLGNRDRVAAERPNVGADRLAGGAQRLGRTPRSEAARAAARARPRRG</sequence>
<keyword evidence="2" id="KW-0479">Metal-binding</keyword>
<feature type="region of interest" description="Disordered" evidence="6">
    <location>
        <begin position="330"/>
        <end position="355"/>
    </location>
</feature>
<accession>A0A517LF20</accession>
<evidence type="ECO:0008006" key="9">
    <source>
        <dbReference type="Google" id="ProtNLM"/>
    </source>
</evidence>
<dbReference type="STRING" id="50376.A0A517LF20"/>
<dbReference type="AlphaFoldDB" id="A0A517LF20"/>
<dbReference type="GO" id="GO:0008270">
    <property type="term" value="F:zinc ion binding"/>
    <property type="evidence" value="ECO:0007669"/>
    <property type="project" value="UniProtKB-KW"/>
</dbReference>
<name>A0A517LF20_9PEZI</name>
<evidence type="ECO:0000313" key="8">
    <source>
        <dbReference type="Proteomes" id="UP000316270"/>
    </source>
</evidence>
<evidence type="ECO:0000256" key="4">
    <source>
        <dbReference type="ARBA" id="ARBA00022786"/>
    </source>
</evidence>
<dbReference type="SUPFAM" id="SSF57850">
    <property type="entry name" value="RING/U-box"/>
    <property type="match status" value="1"/>
</dbReference>
<organism evidence="7 8">
    <name type="scientific">Venturia effusa</name>
    <dbReference type="NCBI Taxonomy" id="50376"/>
    <lineage>
        <taxon>Eukaryota</taxon>
        <taxon>Fungi</taxon>
        <taxon>Dikarya</taxon>
        <taxon>Ascomycota</taxon>
        <taxon>Pezizomycotina</taxon>
        <taxon>Dothideomycetes</taxon>
        <taxon>Pleosporomycetidae</taxon>
        <taxon>Venturiales</taxon>
        <taxon>Venturiaceae</taxon>
        <taxon>Venturia</taxon>
    </lineage>
</organism>
<dbReference type="CDD" id="cd20339">
    <property type="entry name" value="BRcat_RBR_RNF216"/>
    <property type="match status" value="1"/>
</dbReference>
<gene>
    <name evidence="7" type="ORF">FKW77_001883</name>
</gene>
<evidence type="ECO:0000256" key="1">
    <source>
        <dbReference type="ARBA" id="ARBA00004906"/>
    </source>
</evidence>
<comment type="pathway">
    <text evidence="1">Protein modification; protein ubiquitination.</text>
</comment>
<dbReference type="InterPro" id="IPR047545">
    <property type="entry name" value="BRcat_RBR_RNF216"/>
</dbReference>
<evidence type="ECO:0000256" key="2">
    <source>
        <dbReference type="ARBA" id="ARBA00022723"/>
    </source>
</evidence>
<keyword evidence="3" id="KW-0863">Zinc-finger</keyword>
<feature type="region of interest" description="Disordered" evidence="6">
    <location>
        <begin position="377"/>
        <end position="428"/>
    </location>
</feature>
<dbReference type="Gene3D" id="3.30.40.10">
    <property type="entry name" value="Zinc/RING finger domain, C3HC4 (zinc finger)"/>
    <property type="match status" value="1"/>
</dbReference>
<dbReference type="Proteomes" id="UP000316270">
    <property type="component" value="Chromosome 11"/>
</dbReference>
<evidence type="ECO:0000256" key="6">
    <source>
        <dbReference type="SAM" id="MobiDB-lite"/>
    </source>
</evidence>
<feature type="region of interest" description="Disordered" evidence="6">
    <location>
        <begin position="1"/>
        <end position="28"/>
    </location>
</feature>
<evidence type="ECO:0000256" key="5">
    <source>
        <dbReference type="ARBA" id="ARBA00022833"/>
    </source>
</evidence>
<dbReference type="InterPro" id="IPR013083">
    <property type="entry name" value="Znf_RING/FYVE/PHD"/>
</dbReference>
<proteinExistence type="predicted"/>
<dbReference type="EMBL" id="CP042195">
    <property type="protein sequence ID" value="QDS74176.1"/>
    <property type="molecule type" value="Genomic_DNA"/>
</dbReference>
<feature type="compositionally biased region" description="Basic and acidic residues" evidence="6">
    <location>
        <begin position="377"/>
        <end position="391"/>
    </location>
</feature>
<evidence type="ECO:0000256" key="3">
    <source>
        <dbReference type="ARBA" id="ARBA00022771"/>
    </source>
</evidence>
<keyword evidence="4" id="KW-0833">Ubl conjugation pathway</keyword>
<keyword evidence="8" id="KW-1185">Reference proteome</keyword>